<name>A0A914EN83_9BILA</name>
<sequence length="345" mass="40207">MFFKESMDKTSEVVDRTRNTVPIGVLGQMPSKQALVQVVQRTRNEQLKAPPNPNDFANLVIPPSFTMHQIRAAPSPFKQVFTLHAKWRGTHRVVPCLHALLPDKKETTYETLFRQVKLLVNNAAPSSFGCDYEQALMNAFSTVFPGTEIRGCYFHFSQNARSHYSDYGIQALVDNDPRIALQAKMIRSLAFVPLQDLDAAYDELLMHIDIGVWGPYLRNYFEPWYFGIRNNFGQGRRDGIFKREIWNVYQRTLEGEMRTTNTIEGYHFRINSIMSEMHPTLWKFIEKLKKFDESINSDYLQWIDGKEPTRVRRYVAQEKQKLSIVENYHQVTKIEYLRAVANRLA</sequence>
<evidence type="ECO:0000313" key="3">
    <source>
        <dbReference type="WBParaSite" id="ACRNAN_scaffold9741.g29541.t1"/>
    </source>
</evidence>
<dbReference type="PANTHER" id="PTHR47160">
    <property type="entry name" value="PUTATIVE-RELATED"/>
    <property type="match status" value="1"/>
</dbReference>
<protein>
    <submittedName>
        <fullName evidence="3">MULE transposase domain-containing protein</fullName>
    </submittedName>
</protein>
<dbReference type="Proteomes" id="UP000887540">
    <property type="component" value="Unplaced"/>
</dbReference>
<reference evidence="3" key="1">
    <citation type="submission" date="2022-11" db="UniProtKB">
        <authorList>
            <consortium name="WormBaseParasite"/>
        </authorList>
    </citation>
    <scope>IDENTIFICATION</scope>
</reference>
<dbReference type="Pfam" id="PF10551">
    <property type="entry name" value="MULE"/>
    <property type="match status" value="1"/>
</dbReference>
<keyword evidence="2" id="KW-1185">Reference proteome</keyword>
<dbReference type="InterPro" id="IPR018289">
    <property type="entry name" value="MULE_transposase_dom"/>
</dbReference>
<organism evidence="2 3">
    <name type="scientific">Acrobeloides nanus</name>
    <dbReference type="NCBI Taxonomy" id="290746"/>
    <lineage>
        <taxon>Eukaryota</taxon>
        <taxon>Metazoa</taxon>
        <taxon>Ecdysozoa</taxon>
        <taxon>Nematoda</taxon>
        <taxon>Chromadorea</taxon>
        <taxon>Rhabditida</taxon>
        <taxon>Tylenchina</taxon>
        <taxon>Cephalobomorpha</taxon>
        <taxon>Cephaloboidea</taxon>
        <taxon>Cephalobidae</taxon>
        <taxon>Acrobeloides</taxon>
    </lineage>
</organism>
<dbReference type="PANTHER" id="PTHR47160:SF10">
    <property type="entry name" value="MULE TRANSPOSASE DOMAIN-CONTAINING PROTEIN"/>
    <property type="match status" value="1"/>
</dbReference>
<evidence type="ECO:0000259" key="1">
    <source>
        <dbReference type="Pfam" id="PF10551"/>
    </source>
</evidence>
<evidence type="ECO:0000313" key="2">
    <source>
        <dbReference type="Proteomes" id="UP000887540"/>
    </source>
</evidence>
<proteinExistence type="predicted"/>
<feature type="domain" description="MULE transposase" evidence="1">
    <location>
        <begin position="91"/>
        <end position="159"/>
    </location>
</feature>
<dbReference type="AlphaFoldDB" id="A0A914EN83"/>
<dbReference type="WBParaSite" id="ACRNAN_scaffold9741.g29541.t1">
    <property type="protein sequence ID" value="ACRNAN_scaffold9741.g29541.t1"/>
    <property type="gene ID" value="ACRNAN_scaffold9741.g29541"/>
</dbReference>
<accession>A0A914EN83</accession>